<dbReference type="PANTHER" id="PTHR34990">
    <property type="entry name" value="UDP-2,3-DIACYLGLUCOSAMINE HYDROLASE-RELATED"/>
    <property type="match status" value="1"/>
</dbReference>
<keyword evidence="9" id="KW-1185">Reference proteome</keyword>
<sequence>MLLDFLRQHDADTIFLVGDIVDTWQLRRGWFWPQTHNDVVQELLSKAQSGARVIYIPGNHDEGLRSYLGTHFGGIEVKKSAEHVAADGRRLLVTHGDQFDAIVVHAKWLAHLGDRAYDFALWLNIWVNRFRRIWGGSYWSLANWAKGRVKSAVNFIGEYEKVLAGEARRGRFDGVVCGHIHRANIRDIDGIRYVNCGDWTESCTAAAEREDGSLFLIDWAAAKRRRRMIEDLRAGRPLPEALRARRKRKKELA</sequence>
<reference evidence="7" key="1">
    <citation type="journal article" date="2014" name="Int. J. Syst. Evol. Microbiol.">
        <title>Complete genome sequence of Corynebacterium casei LMG S-19264T (=DSM 44701T), isolated from a smear-ripened cheese.</title>
        <authorList>
            <consortium name="US DOE Joint Genome Institute (JGI-PGF)"/>
            <person name="Walter F."/>
            <person name="Albersmeier A."/>
            <person name="Kalinowski J."/>
            <person name="Ruckert C."/>
        </authorList>
    </citation>
    <scope>NUCLEOTIDE SEQUENCE</scope>
    <source>
        <strain evidence="7">CGMCC 1.10859</strain>
    </source>
</reference>
<dbReference type="GO" id="GO:0016020">
    <property type="term" value="C:membrane"/>
    <property type="evidence" value="ECO:0007669"/>
    <property type="project" value="GOC"/>
</dbReference>
<evidence type="ECO:0000256" key="3">
    <source>
        <dbReference type="ARBA" id="ARBA00022723"/>
    </source>
</evidence>
<evidence type="ECO:0000313" key="9">
    <source>
        <dbReference type="Proteomes" id="UP000199541"/>
    </source>
</evidence>
<evidence type="ECO:0000313" key="10">
    <source>
        <dbReference type="Proteomes" id="UP000634647"/>
    </source>
</evidence>
<dbReference type="Proteomes" id="UP000634647">
    <property type="component" value="Unassembled WGS sequence"/>
</dbReference>
<dbReference type="GO" id="GO:0046872">
    <property type="term" value="F:metal ion binding"/>
    <property type="evidence" value="ECO:0007669"/>
    <property type="project" value="UniProtKB-KW"/>
</dbReference>
<evidence type="ECO:0000256" key="4">
    <source>
        <dbReference type="ARBA" id="ARBA00023136"/>
    </source>
</evidence>
<keyword evidence="5" id="KW-0464">Manganese</keyword>
<dbReference type="PANTHER" id="PTHR34990:SF2">
    <property type="entry name" value="BLL8164 PROTEIN"/>
    <property type="match status" value="1"/>
</dbReference>
<dbReference type="CDD" id="cd07398">
    <property type="entry name" value="MPP_YbbF-LpxH"/>
    <property type="match status" value="1"/>
</dbReference>
<keyword evidence="4" id="KW-0472">Membrane</keyword>
<protein>
    <submittedName>
        <fullName evidence="7">UDP-2,3-diacylglucosamine hydrolase</fullName>
    </submittedName>
    <submittedName>
        <fullName evidence="8">UDP-2,3-diacylglucosamine pyrophosphatase LpxH</fullName>
    </submittedName>
</protein>
<keyword evidence="2" id="KW-0997">Cell inner membrane</keyword>
<dbReference type="EMBL" id="FNOB01000025">
    <property type="protein sequence ID" value="SDX70276.1"/>
    <property type="molecule type" value="Genomic_DNA"/>
</dbReference>
<keyword evidence="3" id="KW-0479">Metal-binding</keyword>
<evidence type="ECO:0000256" key="5">
    <source>
        <dbReference type="ARBA" id="ARBA00023211"/>
    </source>
</evidence>
<dbReference type="Proteomes" id="UP000199541">
    <property type="component" value="Unassembled WGS sequence"/>
</dbReference>
<keyword evidence="1" id="KW-1003">Cell membrane</keyword>
<feature type="domain" description="Calcineurin-like phosphoesterase" evidence="6">
    <location>
        <begin position="3"/>
        <end position="182"/>
    </location>
</feature>
<evidence type="ECO:0000256" key="2">
    <source>
        <dbReference type="ARBA" id="ARBA00022519"/>
    </source>
</evidence>
<evidence type="ECO:0000313" key="8">
    <source>
        <dbReference type="EMBL" id="SDX70276.1"/>
    </source>
</evidence>
<accession>A0AAN5A2C4</accession>
<dbReference type="Pfam" id="PF00149">
    <property type="entry name" value="Metallophos"/>
    <property type="match status" value="1"/>
</dbReference>
<dbReference type="GO" id="GO:0009245">
    <property type="term" value="P:lipid A biosynthetic process"/>
    <property type="evidence" value="ECO:0007669"/>
    <property type="project" value="TreeGrafter"/>
</dbReference>
<dbReference type="InterPro" id="IPR029052">
    <property type="entry name" value="Metallo-depent_PP-like"/>
</dbReference>
<gene>
    <name evidence="7" type="ORF">GCM10008024_36600</name>
    <name evidence="8" type="ORF">SAMN05444006_12530</name>
</gene>
<evidence type="ECO:0000259" key="6">
    <source>
        <dbReference type="Pfam" id="PF00149"/>
    </source>
</evidence>
<comment type="caution">
    <text evidence="7">The sequence shown here is derived from an EMBL/GenBank/DDBJ whole genome shotgun (WGS) entry which is preliminary data.</text>
</comment>
<dbReference type="Gene3D" id="3.60.21.10">
    <property type="match status" value="1"/>
</dbReference>
<dbReference type="GO" id="GO:0008758">
    <property type="term" value="F:UDP-2,3-diacylglucosamine hydrolase activity"/>
    <property type="evidence" value="ECO:0007669"/>
    <property type="project" value="TreeGrafter"/>
</dbReference>
<name>A0AAN5A2C4_9RHOB</name>
<dbReference type="AlphaFoldDB" id="A0AAN5A2C4"/>
<reference evidence="7" key="3">
    <citation type="submission" date="2023-06" db="EMBL/GenBank/DDBJ databases">
        <authorList>
            <person name="Sun Q."/>
            <person name="Zhou Y."/>
        </authorList>
    </citation>
    <scope>NUCLEOTIDE SEQUENCE</scope>
    <source>
        <strain evidence="7">CGMCC 1.10859</strain>
    </source>
</reference>
<reference evidence="8 9" key="2">
    <citation type="submission" date="2016-10" db="EMBL/GenBank/DDBJ databases">
        <authorList>
            <person name="Varghese N."/>
            <person name="Submissions S."/>
        </authorList>
    </citation>
    <scope>NUCLEOTIDE SEQUENCE [LARGE SCALE GENOMIC DNA]</scope>
    <source>
        <strain evidence="8 9">DSM 24802</strain>
    </source>
</reference>
<evidence type="ECO:0000313" key="7">
    <source>
        <dbReference type="EMBL" id="GHE05502.1"/>
    </source>
</evidence>
<dbReference type="InterPro" id="IPR043461">
    <property type="entry name" value="LpxH-like"/>
</dbReference>
<dbReference type="SUPFAM" id="SSF56300">
    <property type="entry name" value="Metallo-dependent phosphatases"/>
    <property type="match status" value="1"/>
</dbReference>
<dbReference type="EMBL" id="BNAB01000025">
    <property type="protein sequence ID" value="GHE05502.1"/>
    <property type="molecule type" value="Genomic_DNA"/>
</dbReference>
<proteinExistence type="predicted"/>
<keyword evidence="7" id="KW-0378">Hydrolase</keyword>
<organism evidence="7 10">
    <name type="scientific">Allgaiera indica</name>
    <dbReference type="NCBI Taxonomy" id="765699"/>
    <lineage>
        <taxon>Bacteria</taxon>
        <taxon>Pseudomonadati</taxon>
        <taxon>Pseudomonadota</taxon>
        <taxon>Alphaproteobacteria</taxon>
        <taxon>Rhodobacterales</taxon>
        <taxon>Paracoccaceae</taxon>
        <taxon>Allgaiera</taxon>
    </lineage>
</organism>
<dbReference type="InterPro" id="IPR004843">
    <property type="entry name" value="Calcineurin-like_PHP"/>
</dbReference>
<evidence type="ECO:0000256" key="1">
    <source>
        <dbReference type="ARBA" id="ARBA00022475"/>
    </source>
</evidence>